<dbReference type="AlphaFoldDB" id="A0A4Y2EX68"/>
<accession>A0A4Y2EX68</accession>
<evidence type="ECO:0000313" key="2">
    <source>
        <dbReference type="Proteomes" id="UP000499080"/>
    </source>
</evidence>
<dbReference type="Proteomes" id="UP000499080">
    <property type="component" value="Unassembled WGS sequence"/>
</dbReference>
<protein>
    <recommendedName>
        <fullName evidence="3">Mos1 transposase HTH domain-containing protein</fullName>
    </recommendedName>
</protein>
<evidence type="ECO:0008006" key="3">
    <source>
        <dbReference type="Google" id="ProtNLM"/>
    </source>
</evidence>
<proteinExistence type="predicted"/>
<organism evidence="1 2">
    <name type="scientific">Araneus ventricosus</name>
    <name type="common">Orbweaver spider</name>
    <name type="synonym">Epeira ventricosa</name>
    <dbReference type="NCBI Taxonomy" id="182803"/>
    <lineage>
        <taxon>Eukaryota</taxon>
        <taxon>Metazoa</taxon>
        <taxon>Ecdysozoa</taxon>
        <taxon>Arthropoda</taxon>
        <taxon>Chelicerata</taxon>
        <taxon>Arachnida</taxon>
        <taxon>Araneae</taxon>
        <taxon>Araneomorphae</taxon>
        <taxon>Entelegynae</taxon>
        <taxon>Araneoidea</taxon>
        <taxon>Araneidae</taxon>
        <taxon>Araneus</taxon>
    </lineage>
</organism>
<gene>
    <name evidence="1" type="ORF">AVEN_36168_1</name>
</gene>
<keyword evidence="2" id="KW-1185">Reference proteome</keyword>
<reference evidence="1 2" key="1">
    <citation type="journal article" date="2019" name="Sci. Rep.">
        <title>Orb-weaving spider Araneus ventricosus genome elucidates the spidroin gene catalogue.</title>
        <authorList>
            <person name="Kono N."/>
            <person name="Nakamura H."/>
            <person name="Ohtoshi R."/>
            <person name="Moran D.A.P."/>
            <person name="Shinohara A."/>
            <person name="Yoshida Y."/>
            <person name="Fujiwara M."/>
            <person name="Mori M."/>
            <person name="Tomita M."/>
            <person name="Arakawa K."/>
        </authorList>
    </citation>
    <scope>NUCLEOTIDE SEQUENCE [LARGE SCALE GENOMIC DNA]</scope>
</reference>
<dbReference type="EMBL" id="BGPR01094006">
    <property type="protein sequence ID" value="GBM33117.1"/>
    <property type="molecule type" value="Genomic_DNA"/>
</dbReference>
<comment type="caution">
    <text evidence="1">The sequence shown here is derived from an EMBL/GenBank/DDBJ whole genome shotgun (WGS) entry which is preliminary data.</text>
</comment>
<name>A0A4Y2EX68_ARAVE</name>
<evidence type="ECO:0000313" key="1">
    <source>
        <dbReference type="EMBL" id="GBM33117.1"/>
    </source>
</evidence>
<sequence length="109" mass="12411">MQYSHELHHSIRLGMQLDFCSRRSSASGKQTRGVLIAEHAKFEVRAVIRFLKAKGVNQREIHRRLQGIYGPNVLRNCMQPLEKRPGGLREGVKLLHDGTRSHTSNLTKA</sequence>